<organism evidence="6 7">
    <name type="scientific">Acidovorax benzenivorans</name>
    <dbReference type="NCBI Taxonomy" id="2987520"/>
    <lineage>
        <taxon>Bacteria</taxon>
        <taxon>Pseudomonadati</taxon>
        <taxon>Pseudomonadota</taxon>
        <taxon>Betaproteobacteria</taxon>
        <taxon>Burkholderiales</taxon>
        <taxon>Comamonadaceae</taxon>
        <taxon>Acidovorax</taxon>
    </lineage>
</organism>
<dbReference type="InterPro" id="IPR036388">
    <property type="entry name" value="WH-like_DNA-bd_sf"/>
</dbReference>
<dbReference type="SUPFAM" id="SSF46785">
    <property type="entry name" value="Winged helix' DNA-binding domain"/>
    <property type="match status" value="1"/>
</dbReference>
<dbReference type="SUPFAM" id="SSF53850">
    <property type="entry name" value="Periplasmic binding protein-like II"/>
    <property type="match status" value="1"/>
</dbReference>
<accession>A0ABT5RRF3</accession>
<comment type="similarity">
    <text evidence="1">Belongs to the LysR transcriptional regulatory family.</text>
</comment>
<dbReference type="Proteomes" id="UP001148932">
    <property type="component" value="Unassembled WGS sequence"/>
</dbReference>
<dbReference type="Pfam" id="PF00126">
    <property type="entry name" value="HTH_1"/>
    <property type="match status" value="1"/>
</dbReference>
<evidence type="ECO:0000256" key="1">
    <source>
        <dbReference type="ARBA" id="ARBA00009437"/>
    </source>
</evidence>
<evidence type="ECO:0000313" key="6">
    <source>
        <dbReference type="EMBL" id="MDD2176269.1"/>
    </source>
</evidence>
<sequence>MSERLQGLDIFVAAVESGSFARAATRLHLTRSAVGKGVARLESRLGARLFHRTTRSQALTDEGQRYYERCRRALDELDAAEAAVQAGREEVVGRLRLTCPELIGRRCVGPVLLALACEHPHLVVEAHFSDRPSHLIDEGLDLAIRSGPLPDSTQFAARLLGHQWMGVYASAGYLATHLRPAGLAELADTRDQHTFVVYGSDGWAKPWLFTWAGGRTFELEVTPRFTANSLEVLAQAATEGMGLVRLPTWLAAPAVASGTLEQVFEEAMPFGYPLHALWPQLRSMPTRQRMVIDTLAQRLPELINVGQGIPRAGKATA</sequence>
<dbReference type="PANTHER" id="PTHR30537:SF5">
    <property type="entry name" value="HTH-TYPE TRANSCRIPTIONAL ACTIVATOR TTDR-RELATED"/>
    <property type="match status" value="1"/>
</dbReference>
<dbReference type="InterPro" id="IPR036390">
    <property type="entry name" value="WH_DNA-bd_sf"/>
</dbReference>
<dbReference type="PROSITE" id="PS50931">
    <property type="entry name" value="HTH_LYSR"/>
    <property type="match status" value="1"/>
</dbReference>
<dbReference type="Gene3D" id="3.40.190.290">
    <property type="match status" value="1"/>
</dbReference>
<evidence type="ECO:0000313" key="7">
    <source>
        <dbReference type="Proteomes" id="UP001148932"/>
    </source>
</evidence>
<dbReference type="Gene3D" id="1.10.10.10">
    <property type="entry name" value="Winged helix-like DNA-binding domain superfamily/Winged helix DNA-binding domain"/>
    <property type="match status" value="1"/>
</dbReference>
<evidence type="ECO:0000256" key="4">
    <source>
        <dbReference type="ARBA" id="ARBA00023163"/>
    </source>
</evidence>
<dbReference type="PRINTS" id="PR00039">
    <property type="entry name" value="HTHLYSR"/>
</dbReference>
<evidence type="ECO:0000256" key="3">
    <source>
        <dbReference type="ARBA" id="ARBA00023125"/>
    </source>
</evidence>
<dbReference type="EMBL" id="JAPCKI010000001">
    <property type="protein sequence ID" value="MDD2176269.1"/>
    <property type="molecule type" value="Genomic_DNA"/>
</dbReference>
<proteinExistence type="inferred from homology"/>
<dbReference type="PANTHER" id="PTHR30537">
    <property type="entry name" value="HTH-TYPE TRANSCRIPTIONAL REGULATOR"/>
    <property type="match status" value="1"/>
</dbReference>
<gene>
    <name evidence="6" type="ORF">OIN59_02425</name>
</gene>
<dbReference type="InterPro" id="IPR000847">
    <property type="entry name" value="LysR_HTH_N"/>
</dbReference>
<dbReference type="InterPro" id="IPR005119">
    <property type="entry name" value="LysR_subst-bd"/>
</dbReference>
<comment type="caution">
    <text evidence="6">The sequence shown here is derived from an EMBL/GenBank/DDBJ whole genome shotgun (WGS) entry which is preliminary data.</text>
</comment>
<evidence type="ECO:0000259" key="5">
    <source>
        <dbReference type="PROSITE" id="PS50931"/>
    </source>
</evidence>
<dbReference type="Pfam" id="PF03466">
    <property type="entry name" value="LysR_substrate"/>
    <property type="match status" value="1"/>
</dbReference>
<reference evidence="6" key="1">
    <citation type="submission" date="2022-10" db="EMBL/GenBank/DDBJ databases">
        <title>Description of microaerobic benzene degrading bacteria.</title>
        <authorList>
            <person name="Bedics A."/>
            <person name="Tancsics A."/>
            <person name="Banerjee S."/>
        </authorList>
    </citation>
    <scope>NUCLEOTIDE SEQUENCE</scope>
    <source>
        <strain evidence="6">D2M1</strain>
    </source>
</reference>
<evidence type="ECO:0000256" key="2">
    <source>
        <dbReference type="ARBA" id="ARBA00023015"/>
    </source>
</evidence>
<keyword evidence="7" id="KW-1185">Reference proteome</keyword>
<keyword evidence="4" id="KW-0804">Transcription</keyword>
<keyword evidence="3" id="KW-0238">DNA-binding</keyword>
<dbReference type="RefSeq" id="WP_274106785.1">
    <property type="nucleotide sequence ID" value="NZ_JAPCKI010000001.1"/>
</dbReference>
<protein>
    <submittedName>
        <fullName evidence="6">LysR family transcriptional regulator</fullName>
    </submittedName>
</protein>
<name>A0ABT5RRF3_9BURK</name>
<dbReference type="InterPro" id="IPR058163">
    <property type="entry name" value="LysR-type_TF_proteobact-type"/>
</dbReference>
<feature type="domain" description="HTH lysR-type" evidence="5">
    <location>
        <begin position="1"/>
        <end position="60"/>
    </location>
</feature>
<keyword evidence="2" id="KW-0805">Transcription regulation</keyword>